<dbReference type="InterPro" id="IPR000719">
    <property type="entry name" value="Prot_kinase_dom"/>
</dbReference>
<dbReference type="PANTHER" id="PTHR43289">
    <property type="entry name" value="MITOGEN-ACTIVATED PROTEIN KINASE KINASE KINASE 20-RELATED"/>
    <property type="match status" value="1"/>
</dbReference>
<feature type="transmembrane region" description="Helical" evidence="6">
    <location>
        <begin position="338"/>
        <end position="361"/>
    </location>
</feature>
<evidence type="ECO:0000256" key="1">
    <source>
        <dbReference type="ARBA" id="ARBA00022679"/>
    </source>
</evidence>
<dbReference type="Gene3D" id="1.10.510.10">
    <property type="entry name" value="Transferase(Phosphotransferase) domain 1"/>
    <property type="match status" value="1"/>
</dbReference>
<keyword evidence="2 5" id="KW-0547">Nucleotide-binding</keyword>
<evidence type="ECO:0000256" key="4">
    <source>
        <dbReference type="ARBA" id="ARBA00022840"/>
    </source>
</evidence>
<dbReference type="Pfam" id="PF00069">
    <property type="entry name" value="Pkinase"/>
    <property type="match status" value="1"/>
</dbReference>
<keyword evidence="6" id="KW-0472">Membrane</keyword>
<dbReference type="Gene3D" id="1.25.40.10">
    <property type="entry name" value="Tetratricopeptide repeat domain"/>
    <property type="match status" value="2"/>
</dbReference>
<gene>
    <name evidence="8" type="ORF">ACFMB1_10365</name>
</gene>
<dbReference type="InterPro" id="IPR017441">
    <property type="entry name" value="Protein_kinase_ATP_BS"/>
</dbReference>
<dbReference type="SUPFAM" id="SSF56112">
    <property type="entry name" value="Protein kinase-like (PK-like)"/>
    <property type="match status" value="1"/>
</dbReference>
<dbReference type="RefSeq" id="WP_379882832.1">
    <property type="nucleotide sequence ID" value="NZ_JBHPON010000002.1"/>
</dbReference>
<keyword evidence="3 8" id="KW-0418">Kinase</keyword>
<dbReference type="PROSITE" id="PS00107">
    <property type="entry name" value="PROTEIN_KINASE_ATP"/>
    <property type="match status" value="1"/>
</dbReference>
<keyword evidence="9" id="KW-1185">Reference proteome</keyword>
<dbReference type="SUPFAM" id="SSF48452">
    <property type="entry name" value="TPR-like"/>
    <property type="match status" value="1"/>
</dbReference>
<evidence type="ECO:0000256" key="2">
    <source>
        <dbReference type="ARBA" id="ARBA00022741"/>
    </source>
</evidence>
<evidence type="ECO:0000256" key="6">
    <source>
        <dbReference type="SAM" id="Phobius"/>
    </source>
</evidence>
<evidence type="ECO:0000256" key="5">
    <source>
        <dbReference type="PROSITE-ProRule" id="PRU10141"/>
    </source>
</evidence>
<dbReference type="PROSITE" id="PS50011">
    <property type="entry name" value="PROTEIN_KINASE_DOM"/>
    <property type="match status" value="1"/>
</dbReference>
<proteinExistence type="predicted"/>
<dbReference type="Gene3D" id="3.30.200.20">
    <property type="entry name" value="Phosphorylase Kinase, domain 1"/>
    <property type="match status" value="1"/>
</dbReference>
<dbReference type="EMBL" id="JBHPON010000002">
    <property type="protein sequence ID" value="MFC6035948.1"/>
    <property type="molecule type" value="Genomic_DNA"/>
</dbReference>
<organism evidence="8 9">
    <name type="scientific">Hyphococcus aureus</name>
    <dbReference type="NCBI Taxonomy" id="2666033"/>
    <lineage>
        <taxon>Bacteria</taxon>
        <taxon>Pseudomonadati</taxon>
        <taxon>Pseudomonadota</taxon>
        <taxon>Alphaproteobacteria</taxon>
        <taxon>Parvularculales</taxon>
        <taxon>Parvularculaceae</taxon>
        <taxon>Hyphococcus</taxon>
    </lineage>
</organism>
<evidence type="ECO:0000313" key="8">
    <source>
        <dbReference type="EMBL" id="MFC6035948.1"/>
    </source>
</evidence>
<evidence type="ECO:0000313" key="9">
    <source>
        <dbReference type="Proteomes" id="UP001596116"/>
    </source>
</evidence>
<protein>
    <submittedName>
        <fullName evidence="8">Protein kinase</fullName>
    </submittedName>
</protein>
<keyword evidence="6" id="KW-0812">Transmembrane</keyword>
<evidence type="ECO:0000259" key="7">
    <source>
        <dbReference type="PROSITE" id="PS50011"/>
    </source>
</evidence>
<dbReference type="Proteomes" id="UP001596116">
    <property type="component" value="Unassembled WGS sequence"/>
</dbReference>
<dbReference type="InterPro" id="IPR011009">
    <property type="entry name" value="Kinase-like_dom_sf"/>
</dbReference>
<evidence type="ECO:0000256" key="3">
    <source>
        <dbReference type="ARBA" id="ARBA00022777"/>
    </source>
</evidence>
<reference evidence="8 9" key="1">
    <citation type="submission" date="2024-09" db="EMBL/GenBank/DDBJ databases">
        <authorList>
            <person name="Zhang Z.-H."/>
        </authorList>
    </citation>
    <scope>NUCLEOTIDE SEQUENCE [LARGE SCALE GENOMIC DNA]</scope>
    <source>
        <strain evidence="8 9">HHTR114</strain>
    </source>
</reference>
<keyword evidence="4 5" id="KW-0067">ATP-binding</keyword>
<dbReference type="InterPro" id="IPR008266">
    <property type="entry name" value="Tyr_kinase_AS"/>
</dbReference>
<accession>A0ABW1KZ28</accession>
<comment type="caution">
    <text evidence="8">The sequence shown here is derived from an EMBL/GenBank/DDBJ whole genome shotgun (WGS) entry which is preliminary data.</text>
</comment>
<feature type="domain" description="Protein kinase" evidence="7">
    <location>
        <begin position="81"/>
        <end position="333"/>
    </location>
</feature>
<keyword evidence="1" id="KW-0808">Transferase</keyword>
<dbReference type="PROSITE" id="PS00109">
    <property type="entry name" value="PROTEIN_KINASE_TYR"/>
    <property type="match status" value="1"/>
</dbReference>
<keyword evidence="6" id="KW-1133">Transmembrane helix</keyword>
<sequence>MTSSDDRLEAAALNLFEDALDQPSDVREQWIMDQTAADPALRKRVMSLLWADDADGSLVTGGALDWFAEAEDAPPERVGQYRIIRLLGRGGMGAVWLGERDAGDFDHRVAIKVVRGIARSEKLAERLRYERQTLAALQHPNIAQLFDGGETERGEPYFIMEYVDGAPLGDAVETMQTKAERLRIFRDICAAVEYAHQQLIVHRDLSPQNILLTDDARVKLIDFGISRSFGESAVGPQMTMTKGFAAPERLRGEPATTLSDIYSLGLIFKNMLEAAPPINDDDLAAIAAKASAEASEDRYQSASALIADLDRYAAGRAVEARGTRGLYVAGKFIRRRRFAVGASALALIGVIAGLFVTSALYARAETERREADARFQEVRELANFMLFDLYDQLEAIPGTTRALSDIADKSRLYLDALQDNKRASKELRLETALGYKRLGDVTGNPIGANLGRREEAGEHLATAIASLEAMHQAAPEDADIARALAESSFSMAVYQFIAIDDNEAARDYAARAEALYAGVIASGKGTPQDERARIEALSQSGKPLVWMGEGADGIEIIARAQEAAEKFYETYPDDASAKSLAASTNVALAETMMRHYDMEEGGDYAGAFKYMDRAIALYRELDAADPDDMTARRNLIGAYFKRSLIDYSIDDDAAALTDLEQAEALADKFLAQDPDDLGIMRMRTSVIEQKATTLAYLGRYDEAIEIGEGNLAVEKRLLAGEPDNPARIREVTTATFLLGEIYEIAENVERACALYRDARAGYLRLDAEFTLSDYDRETGLKLLEEQMTECG</sequence>
<dbReference type="CDD" id="cd14014">
    <property type="entry name" value="STKc_PknB_like"/>
    <property type="match status" value="1"/>
</dbReference>
<name>A0ABW1KZ28_9PROT</name>
<feature type="binding site" evidence="5">
    <location>
        <position position="112"/>
    </location>
    <ligand>
        <name>ATP</name>
        <dbReference type="ChEBI" id="CHEBI:30616"/>
    </ligand>
</feature>
<dbReference type="InterPro" id="IPR011990">
    <property type="entry name" value="TPR-like_helical_dom_sf"/>
</dbReference>
<dbReference type="GO" id="GO:0016301">
    <property type="term" value="F:kinase activity"/>
    <property type="evidence" value="ECO:0007669"/>
    <property type="project" value="UniProtKB-KW"/>
</dbReference>
<dbReference type="PANTHER" id="PTHR43289:SF6">
    <property type="entry name" value="SERINE_THREONINE-PROTEIN KINASE NEKL-3"/>
    <property type="match status" value="1"/>
</dbReference>